<reference evidence="2 3" key="1">
    <citation type="submission" date="2017-09" db="EMBL/GenBank/DDBJ databases">
        <title>WGS assembly of Aquilegia coerulea Goldsmith.</title>
        <authorList>
            <person name="Hodges S."/>
            <person name="Kramer E."/>
            <person name="Nordborg M."/>
            <person name="Tomkins J."/>
            <person name="Borevitz J."/>
            <person name="Derieg N."/>
            <person name="Yan J."/>
            <person name="Mihaltcheva S."/>
            <person name="Hayes R.D."/>
            <person name="Rokhsar D."/>
        </authorList>
    </citation>
    <scope>NUCLEOTIDE SEQUENCE [LARGE SCALE GENOMIC DNA]</scope>
    <source>
        <strain evidence="3">cv. Goldsmith</strain>
    </source>
</reference>
<protein>
    <submittedName>
        <fullName evidence="2">Uncharacterized protein</fullName>
    </submittedName>
</protein>
<dbReference type="STRING" id="218851.A0A2G5EKE4"/>
<dbReference type="InParanoid" id="A0A2G5EKE4"/>
<keyword evidence="1" id="KW-0812">Transmembrane</keyword>
<dbReference type="EMBL" id="KZ305024">
    <property type="protein sequence ID" value="PIA56171.1"/>
    <property type="molecule type" value="Genomic_DNA"/>
</dbReference>
<proteinExistence type="predicted"/>
<evidence type="ECO:0000313" key="2">
    <source>
        <dbReference type="EMBL" id="PIA56171.1"/>
    </source>
</evidence>
<dbReference type="PANTHER" id="PTHR10826">
    <property type="entry name" value="COMPLEMENT COMPONENT 1"/>
    <property type="match status" value="1"/>
</dbReference>
<evidence type="ECO:0000256" key="1">
    <source>
        <dbReference type="SAM" id="Phobius"/>
    </source>
</evidence>
<dbReference type="PANTHER" id="PTHR10826:SF36">
    <property type="entry name" value="OS08G0439900 PROTEIN"/>
    <property type="match status" value="1"/>
</dbReference>
<dbReference type="Pfam" id="PF02330">
    <property type="entry name" value="MAM33"/>
    <property type="match status" value="1"/>
</dbReference>
<name>A0A2G5EKE4_AQUCA</name>
<keyword evidence="3" id="KW-1185">Reference proteome</keyword>
<sequence>MKNAHQLFVSSILAGIITATGCFFRYAMSSSSVGKRTHLEKPIGTCDKIHYETADSQPKELYKEYRTYVKVYSIEDNPGTKWIRLKSKCKDDDKHGVTVDARMEFHVQRYNSCKEELEHSISLLVSVEMPELCNNIQFLCSAWPNRHLHIHKVVFVRRDGITKVPFLGPDYINIAYENRLKLVELLDDRGLNIEFDVFLHEYMRNKEKTELIRWMEKIKSFVEN</sequence>
<dbReference type="GO" id="GO:0005759">
    <property type="term" value="C:mitochondrial matrix"/>
    <property type="evidence" value="ECO:0007669"/>
    <property type="project" value="InterPro"/>
</dbReference>
<organism evidence="2 3">
    <name type="scientific">Aquilegia coerulea</name>
    <name type="common">Rocky mountain columbine</name>
    <dbReference type="NCBI Taxonomy" id="218851"/>
    <lineage>
        <taxon>Eukaryota</taxon>
        <taxon>Viridiplantae</taxon>
        <taxon>Streptophyta</taxon>
        <taxon>Embryophyta</taxon>
        <taxon>Tracheophyta</taxon>
        <taxon>Spermatophyta</taxon>
        <taxon>Magnoliopsida</taxon>
        <taxon>Ranunculales</taxon>
        <taxon>Ranunculaceae</taxon>
        <taxon>Thalictroideae</taxon>
        <taxon>Aquilegia</taxon>
    </lineage>
</organism>
<dbReference type="SUPFAM" id="SSF54529">
    <property type="entry name" value="Mitochondrial glycoprotein MAM33-like"/>
    <property type="match status" value="1"/>
</dbReference>
<dbReference type="Gene3D" id="3.10.280.10">
    <property type="entry name" value="Mitochondrial glycoprotein"/>
    <property type="match status" value="1"/>
</dbReference>
<dbReference type="OrthoDB" id="278212at2759"/>
<keyword evidence="1" id="KW-1133">Transmembrane helix</keyword>
<accession>A0A2G5EKE4</accession>
<dbReference type="InterPro" id="IPR036561">
    <property type="entry name" value="MAM33_sf"/>
</dbReference>
<dbReference type="AlphaFoldDB" id="A0A2G5EKE4"/>
<keyword evidence="1" id="KW-0472">Membrane</keyword>
<gene>
    <name evidence="2" type="ORF">AQUCO_00700491v1</name>
</gene>
<dbReference type="PROSITE" id="PS51257">
    <property type="entry name" value="PROKAR_LIPOPROTEIN"/>
    <property type="match status" value="1"/>
</dbReference>
<dbReference type="InterPro" id="IPR003428">
    <property type="entry name" value="MAM33"/>
</dbReference>
<evidence type="ECO:0000313" key="3">
    <source>
        <dbReference type="Proteomes" id="UP000230069"/>
    </source>
</evidence>
<feature type="transmembrane region" description="Helical" evidence="1">
    <location>
        <begin position="6"/>
        <end position="27"/>
    </location>
</feature>
<dbReference type="Proteomes" id="UP000230069">
    <property type="component" value="Unassembled WGS sequence"/>
</dbReference>